<name>A0A1T4QLT0_9HYPH</name>
<proteinExistence type="predicted"/>
<protein>
    <recommendedName>
        <fullName evidence="3">DUF992 domain-containing protein</fullName>
    </recommendedName>
</protein>
<dbReference type="AlphaFoldDB" id="A0A1T4QLT0"/>
<dbReference type="EMBL" id="FUWJ01000003">
    <property type="protein sequence ID" value="SKA04692.1"/>
    <property type="molecule type" value="Genomic_DNA"/>
</dbReference>
<sequence>MIVGSVEGEENYMLKRTAISLLSVGAIALAAFTGAAEAQNKGGVNVGTLTCKVAGGMGFIIGSSKDLNCLFVRNDGVAEKYTGSITRFGVDIGFTKEGHMVWLVFAPGNLAPGSVAGDYVGGTAQATVGGGGAVNVLVGGGAQNITLQPVSVEGNTGLNVAAGVAGVTLKYAK</sequence>
<evidence type="ECO:0000313" key="1">
    <source>
        <dbReference type="EMBL" id="SKA04692.1"/>
    </source>
</evidence>
<reference evidence="2" key="1">
    <citation type="submission" date="2017-02" db="EMBL/GenBank/DDBJ databases">
        <authorList>
            <person name="Varghese N."/>
            <person name="Submissions S."/>
        </authorList>
    </citation>
    <scope>NUCLEOTIDE SEQUENCE [LARGE SCALE GENOMIC DNA]</scope>
    <source>
        <strain evidence="2">ATCC 27094</strain>
    </source>
</reference>
<dbReference type="Pfam" id="PF06186">
    <property type="entry name" value="DUF992"/>
    <property type="match status" value="1"/>
</dbReference>
<evidence type="ECO:0008006" key="3">
    <source>
        <dbReference type="Google" id="ProtNLM"/>
    </source>
</evidence>
<accession>A0A1T4QLT0</accession>
<evidence type="ECO:0000313" key="2">
    <source>
        <dbReference type="Proteomes" id="UP000190092"/>
    </source>
</evidence>
<dbReference type="InterPro" id="IPR009333">
    <property type="entry name" value="DUF992"/>
</dbReference>
<dbReference type="Proteomes" id="UP000190092">
    <property type="component" value="Unassembled WGS sequence"/>
</dbReference>
<gene>
    <name evidence="1" type="ORF">SAMN02745126_03308</name>
</gene>
<organism evidence="1 2">
    <name type="scientific">Enhydrobacter aerosaccus</name>
    <dbReference type="NCBI Taxonomy" id="225324"/>
    <lineage>
        <taxon>Bacteria</taxon>
        <taxon>Pseudomonadati</taxon>
        <taxon>Pseudomonadota</taxon>
        <taxon>Alphaproteobacteria</taxon>
        <taxon>Hyphomicrobiales</taxon>
        <taxon>Enhydrobacter</taxon>
    </lineage>
</organism>
<keyword evidence="2" id="KW-1185">Reference proteome</keyword>
<dbReference type="STRING" id="225324.SAMN02745126_03308"/>